<evidence type="ECO:0000313" key="2">
    <source>
        <dbReference type="EMBL" id="EIM79546.1"/>
    </source>
</evidence>
<evidence type="ECO:0000313" key="3">
    <source>
        <dbReference type="Proteomes" id="UP000053927"/>
    </source>
</evidence>
<reference evidence="3" key="1">
    <citation type="journal article" date="2012" name="Science">
        <title>The Paleozoic origin of enzymatic lignin decomposition reconstructed from 31 fungal genomes.</title>
        <authorList>
            <person name="Floudas D."/>
            <person name="Binder M."/>
            <person name="Riley R."/>
            <person name="Barry K."/>
            <person name="Blanchette R.A."/>
            <person name="Henrissat B."/>
            <person name="Martinez A.T."/>
            <person name="Otillar R."/>
            <person name="Spatafora J.W."/>
            <person name="Yadav J.S."/>
            <person name="Aerts A."/>
            <person name="Benoit I."/>
            <person name="Boyd A."/>
            <person name="Carlson A."/>
            <person name="Copeland A."/>
            <person name="Coutinho P.M."/>
            <person name="de Vries R.P."/>
            <person name="Ferreira P."/>
            <person name="Findley K."/>
            <person name="Foster B."/>
            <person name="Gaskell J."/>
            <person name="Glotzer D."/>
            <person name="Gorecki P."/>
            <person name="Heitman J."/>
            <person name="Hesse C."/>
            <person name="Hori C."/>
            <person name="Igarashi K."/>
            <person name="Jurgens J.A."/>
            <person name="Kallen N."/>
            <person name="Kersten P."/>
            <person name="Kohler A."/>
            <person name="Kuees U."/>
            <person name="Kumar T.K.A."/>
            <person name="Kuo A."/>
            <person name="LaButti K."/>
            <person name="Larrondo L.F."/>
            <person name="Lindquist E."/>
            <person name="Ling A."/>
            <person name="Lombard V."/>
            <person name="Lucas S."/>
            <person name="Lundell T."/>
            <person name="Martin R."/>
            <person name="McLaughlin D.J."/>
            <person name="Morgenstern I."/>
            <person name="Morin E."/>
            <person name="Murat C."/>
            <person name="Nagy L.G."/>
            <person name="Nolan M."/>
            <person name="Ohm R.A."/>
            <person name="Patyshakuliyeva A."/>
            <person name="Rokas A."/>
            <person name="Ruiz-Duenas F.J."/>
            <person name="Sabat G."/>
            <person name="Salamov A."/>
            <person name="Samejima M."/>
            <person name="Schmutz J."/>
            <person name="Slot J.C."/>
            <person name="St John F."/>
            <person name="Stenlid J."/>
            <person name="Sun H."/>
            <person name="Sun S."/>
            <person name="Syed K."/>
            <person name="Tsang A."/>
            <person name="Wiebenga A."/>
            <person name="Young D."/>
            <person name="Pisabarro A."/>
            <person name="Eastwood D.C."/>
            <person name="Martin F."/>
            <person name="Cullen D."/>
            <person name="Grigoriev I.V."/>
            <person name="Hibbett D.S."/>
        </authorList>
    </citation>
    <scope>NUCLEOTIDE SEQUENCE [LARGE SCALE GENOMIC DNA]</scope>
    <source>
        <strain evidence="3">FP-91666</strain>
    </source>
</reference>
<proteinExistence type="predicted"/>
<feature type="compositionally biased region" description="Basic and acidic residues" evidence="1">
    <location>
        <begin position="211"/>
        <end position="232"/>
    </location>
</feature>
<gene>
    <name evidence="2" type="ORF">STEHIDRAFT_116450</name>
</gene>
<dbReference type="EMBL" id="JH687403">
    <property type="protein sequence ID" value="EIM79546.1"/>
    <property type="molecule type" value="Genomic_DNA"/>
</dbReference>
<organism evidence="2 3">
    <name type="scientific">Stereum hirsutum (strain FP-91666)</name>
    <name type="common">White-rot fungus</name>
    <dbReference type="NCBI Taxonomy" id="721885"/>
    <lineage>
        <taxon>Eukaryota</taxon>
        <taxon>Fungi</taxon>
        <taxon>Dikarya</taxon>
        <taxon>Basidiomycota</taxon>
        <taxon>Agaricomycotina</taxon>
        <taxon>Agaricomycetes</taxon>
        <taxon>Russulales</taxon>
        <taxon>Stereaceae</taxon>
        <taxon>Stereum</taxon>
    </lineage>
</organism>
<accession>R7RW69</accession>
<keyword evidence="3" id="KW-1185">Reference proteome</keyword>
<sequence>MASAMAGGRREVRATVVVVEEKAPSQPTPVPDRIGPATSTQSAHRVATSPPPKTFSFSLVADHLVRMKSIEEGHSGEEAGDENVHRWTQSISLRPWSEHKGIREPPQTNVRLRIRREEKIPTVVLRGFRAKIRDIQMSEEQAQTKGNKGAPASVWTYTFEIKRRTDPVRRDPEEKQLRAHTFIGSEIARSCGYRAGIPGARTSGITSESGSDSRTRSSSEGDVVIREREDSAHATGLRIEENADEETPGPKERCEEGDRWRTSRGWGGQGVDDEELSVDGVEKGRETAQQLGARLRAYY</sequence>
<evidence type="ECO:0000256" key="1">
    <source>
        <dbReference type="SAM" id="MobiDB-lite"/>
    </source>
</evidence>
<dbReference type="Proteomes" id="UP000053927">
    <property type="component" value="Unassembled WGS sequence"/>
</dbReference>
<dbReference type="RefSeq" id="XP_007311342.1">
    <property type="nucleotide sequence ID" value="XM_007311280.1"/>
</dbReference>
<feature type="region of interest" description="Disordered" evidence="1">
    <location>
        <begin position="199"/>
        <end position="274"/>
    </location>
</feature>
<dbReference type="AlphaFoldDB" id="R7RW69"/>
<dbReference type="GeneID" id="18795918"/>
<name>R7RW69_STEHR</name>
<feature type="region of interest" description="Disordered" evidence="1">
    <location>
        <begin position="20"/>
        <end position="53"/>
    </location>
</feature>
<dbReference type="KEGG" id="shs:STEHIDRAFT_116450"/>
<feature type="compositionally biased region" description="Basic and acidic residues" evidence="1">
    <location>
        <begin position="248"/>
        <end position="261"/>
    </location>
</feature>
<protein>
    <submittedName>
        <fullName evidence="2">Uncharacterized protein</fullName>
    </submittedName>
</protein>